<accession>A0A7J9BKI7</accession>
<dbReference type="Proteomes" id="UP000593579">
    <property type="component" value="Unassembled WGS sequence"/>
</dbReference>
<comment type="caution">
    <text evidence="1">The sequence shown here is derived from an EMBL/GenBank/DDBJ whole genome shotgun (WGS) entry which is preliminary data.</text>
</comment>
<keyword evidence="2" id="KW-1185">Reference proteome</keyword>
<dbReference type="EMBL" id="JABEZY010000004">
    <property type="protein sequence ID" value="MBA0736683.1"/>
    <property type="molecule type" value="Genomic_DNA"/>
</dbReference>
<reference evidence="1 2" key="1">
    <citation type="journal article" date="2019" name="Genome Biol. Evol.">
        <title>Insights into the evolution of the New World diploid cottons (Gossypium, subgenus Houzingenia) based on genome sequencing.</title>
        <authorList>
            <person name="Grover C.E."/>
            <person name="Arick M.A. 2nd"/>
            <person name="Thrash A."/>
            <person name="Conover J.L."/>
            <person name="Sanders W.S."/>
            <person name="Peterson D.G."/>
            <person name="Frelichowski J.E."/>
            <person name="Scheffler J.A."/>
            <person name="Scheffler B.E."/>
            <person name="Wendel J.F."/>
        </authorList>
    </citation>
    <scope>NUCLEOTIDE SEQUENCE [LARGE SCALE GENOMIC DNA]</scope>
    <source>
        <strain evidence="1">5</strain>
        <tissue evidence="1">Leaf</tissue>
    </source>
</reference>
<evidence type="ECO:0008006" key="3">
    <source>
        <dbReference type="Google" id="ProtNLM"/>
    </source>
</evidence>
<name>A0A7J9BKI7_GOSGO</name>
<gene>
    <name evidence="1" type="ORF">Gogos_010206</name>
</gene>
<dbReference type="AlphaFoldDB" id="A0A7J9BKI7"/>
<organism evidence="1 2">
    <name type="scientific">Gossypium gossypioides</name>
    <name type="common">Mexican cotton</name>
    <name type="synonym">Selera gossypioides</name>
    <dbReference type="NCBI Taxonomy" id="34282"/>
    <lineage>
        <taxon>Eukaryota</taxon>
        <taxon>Viridiplantae</taxon>
        <taxon>Streptophyta</taxon>
        <taxon>Embryophyta</taxon>
        <taxon>Tracheophyta</taxon>
        <taxon>Spermatophyta</taxon>
        <taxon>Magnoliopsida</taxon>
        <taxon>eudicotyledons</taxon>
        <taxon>Gunneridae</taxon>
        <taxon>Pentapetalae</taxon>
        <taxon>rosids</taxon>
        <taxon>malvids</taxon>
        <taxon>Malvales</taxon>
        <taxon>Malvaceae</taxon>
        <taxon>Malvoideae</taxon>
        <taxon>Gossypium</taxon>
    </lineage>
</organism>
<proteinExistence type="predicted"/>
<protein>
    <recommendedName>
        <fullName evidence="3">RNase H type-1 domain-containing protein</fullName>
    </recommendedName>
</protein>
<sequence length="254" mass="28866">MSTLTWFKCDVSYSDSVNGLGWGFIGVLRPQGNSLRIPDIGYFYEGEFDVSWLWHECRDYSSRLSRVYYGTTYMSTRSAGFDLRLWRKSTEPFVKANFDAGFYSHLGSAGAGGNFKYLVSFAKDMGFRAVEIEGDSLMVISKLEGNGAAYLMEKEGLCQKCDAWWVEDGPQAALEPLLTTGMPLPMATSNELVTDGPLQLKSYLEMIIVNLDTQRRWQSLKFYKGYRQRWSGGAFQLLIIWFVDGEAHGCDWRI</sequence>
<evidence type="ECO:0000313" key="1">
    <source>
        <dbReference type="EMBL" id="MBA0736683.1"/>
    </source>
</evidence>
<evidence type="ECO:0000313" key="2">
    <source>
        <dbReference type="Proteomes" id="UP000593579"/>
    </source>
</evidence>